<evidence type="ECO:0000259" key="2">
    <source>
        <dbReference type="Pfam" id="PF00383"/>
    </source>
</evidence>
<dbReference type="InterPro" id="IPR016193">
    <property type="entry name" value="Cytidine_deaminase-like"/>
</dbReference>
<dbReference type="EMBL" id="AAGGWM010000028">
    <property type="protein sequence ID" value="EBN8221768.1"/>
    <property type="molecule type" value="Genomic_DNA"/>
</dbReference>
<dbReference type="GO" id="GO:0004132">
    <property type="term" value="F:dCMP deaminase activity"/>
    <property type="evidence" value="ECO:0007669"/>
    <property type="project" value="TreeGrafter"/>
</dbReference>
<organism evidence="3">
    <name type="scientific">Salmonella enterica</name>
    <name type="common">Salmonella choleraesuis</name>
    <dbReference type="NCBI Taxonomy" id="28901"/>
    <lineage>
        <taxon>Bacteria</taxon>
        <taxon>Pseudomonadati</taxon>
        <taxon>Pseudomonadota</taxon>
        <taxon>Gammaproteobacteria</taxon>
        <taxon>Enterobacterales</taxon>
        <taxon>Enterobacteriaceae</taxon>
        <taxon>Salmonella</taxon>
    </lineage>
</organism>
<dbReference type="Gene3D" id="3.40.140.10">
    <property type="entry name" value="Cytidine Deaminase, domain 2"/>
    <property type="match status" value="1"/>
</dbReference>
<dbReference type="PANTHER" id="PTHR11086:SF18">
    <property type="entry name" value="DEOXYCYTIDYLATE DEAMINASE"/>
    <property type="match status" value="1"/>
</dbReference>
<feature type="domain" description="CMP/dCMP-type deaminase" evidence="2">
    <location>
        <begin position="5"/>
        <end position="58"/>
    </location>
</feature>
<gene>
    <name evidence="3" type="ORF">D1C11_10295</name>
</gene>
<reference evidence="3" key="1">
    <citation type="submission" date="2018-08" db="EMBL/GenBank/DDBJ databases">
        <authorList>
            <consortium name="PulseNet: The National Subtyping Network for Foodborne Disease Surveillance"/>
            <person name="Tarr C.L."/>
            <person name="Trees E."/>
            <person name="Katz L.S."/>
            <person name="Carleton-Romer H.A."/>
            <person name="Stroika S."/>
            <person name="Kucerova Z."/>
            <person name="Roache K.F."/>
            <person name="Sabol A.L."/>
            <person name="Besser J."/>
            <person name="Gerner-Smidt P."/>
        </authorList>
    </citation>
    <scope>NUCLEOTIDE SEQUENCE</scope>
    <source>
        <strain evidence="3">PNUSAS051032</strain>
    </source>
</reference>
<dbReference type="InterPro" id="IPR015517">
    <property type="entry name" value="dCMP_deaminase-rel"/>
</dbReference>
<protein>
    <submittedName>
        <fullName evidence="3">Deoxycytidylate deaminase</fullName>
    </submittedName>
</protein>
<comment type="caution">
    <text evidence="3">The sequence shown here is derived from an EMBL/GenBank/DDBJ whole genome shotgun (WGS) entry which is preliminary data.</text>
</comment>
<evidence type="ECO:0000313" key="3">
    <source>
        <dbReference type="EMBL" id="EBN8221768.1"/>
    </source>
</evidence>
<dbReference type="GO" id="GO:0005737">
    <property type="term" value="C:cytoplasm"/>
    <property type="evidence" value="ECO:0007669"/>
    <property type="project" value="TreeGrafter"/>
</dbReference>
<evidence type="ECO:0000256" key="1">
    <source>
        <dbReference type="ARBA" id="ARBA00022801"/>
    </source>
</evidence>
<dbReference type="InterPro" id="IPR002125">
    <property type="entry name" value="CMP_dCMP_dom"/>
</dbReference>
<dbReference type="SUPFAM" id="SSF53927">
    <property type="entry name" value="Cytidine deaminase-like"/>
    <property type="match status" value="1"/>
</dbReference>
<dbReference type="PANTHER" id="PTHR11086">
    <property type="entry name" value="DEOXYCYTIDYLATE DEAMINASE-RELATED"/>
    <property type="match status" value="1"/>
</dbReference>
<proteinExistence type="predicted"/>
<name>A0A5T8W521_SALER</name>
<feature type="non-terminal residue" evidence="3">
    <location>
        <position position="1"/>
    </location>
</feature>
<keyword evidence="1" id="KW-0378">Hydrolase</keyword>
<dbReference type="AlphaFoldDB" id="A0A5T8W521"/>
<accession>A0A5T8W521</accession>
<sequence>KKGNQVHTRALHAEENAFLQLAKYGGIGVQGGRLYTTASPCELCAKKAYQLGISEIVFIDPYPGIAQDHIINIGSKPPMLIQFRGAIGKSYHRLYEQVIPIKDELEYLLE</sequence>
<dbReference type="Pfam" id="PF00383">
    <property type="entry name" value="dCMP_cyt_deam_1"/>
    <property type="match status" value="1"/>
</dbReference>